<organism evidence="3 4">
    <name type="scientific">Nocardiopsis rhodophaea</name>
    <dbReference type="NCBI Taxonomy" id="280238"/>
    <lineage>
        <taxon>Bacteria</taxon>
        <taxon>Bacillati</taxon>
        <taxon>Actinomycetota</taxon>
        <taxon>Actinomycetes</taxon>
        <taxon>Streptosporangiales</taxon>
        <taxon>Nocardiopsidaceae</taxon>
        <taxon>Nocardiopsis</taxon>
    </lineage>
</organism>
<feature type="transmembrane region" description="Helical" evidence="2">
    <location>
        <begin position="76"/>
        <end position="93"/>
    </location>
</feature>
<keyword evidence="4" id="KW-1185">Reference proteome</keyword>
<evidence type="ECO:0000313" key="3">
    <source>
        <dbReference type="EMBL" id="GAA1993398.1"/>
    </source>
</evidence>
<feature type="transmembrane region" description="Helical" evidence="2">
    <location>
        <begin position="125"/>
        <end position="143"/>
    </location>
</feature>
<evidence type="ECO:0000313" key="4">
    <source>
        <dbReference type="Proteomes" id="UP001501585"/>
    </source>
</evidence>
<evidence type="ECO:0000256" key="1">
    <source>
        <dbReference type="SAM" id="MobiDB-lite"/>
    </source>
</evidence>
<feature type="transmembrane region" description="Helical" evidence="2">
    <location>
        <begin position="48"/>
        <end position="64"/>
    </location>
</feature>
<name>A0ABN2SVQ7_9ACTN</name>
<dbReference type="EMBL" id="BAAAPC010000007">
    <property type="protein sequence ID" value="GAA1993398.1"/>
    <property type="molecule type" value="Genomic_DNA"/>
</dbReference>
<evidence type="ECO:0000256" key="2">
    <source>
        <dbReference type="SAM" id="Phobius"/>
    </source>
</evidence>
<keyword evidence="2" id="KW-0472">Membrane</keyword>
<reference evidence="3 4" key="1">
    <citation type="journal article" date="2019" name="Int. J. Syst. Evol. Microbiol.">
        <title>The Global Catalogue of Microorganisms (GCM) 10K type strain sequencing project: providing services to taxonomists for standard genome sequencing and annotation.</title>
        <authorList>
            <consortium name="The Broad Institute Genomics Platform"/>
            <consortium name="The Broad Institute Genome Sequencing Center for Infectious Disease"/>
            <person name="Wu L."/>
            <person name="Ma J."/>
        </authorList>
    </citation>
    <scope>NUCLEOTIDE SEQUENCE [LARGE SCALE GENOMIC DNA]</scope>
    <source>
        <strain evidence="3 4">JCM 15313</strain>
    </source>
</reference>
<keyword evidence="2" id="KW-0812">Transmembrane</keyword>
<proteinExistence type="predicted"/>
<keyword evidence="2" id="KW-1133">Transmembrane helix</keyword>
<protein>
    <recommendedName>
        <fullName evidence="5">Polyketide cyclase</fullName>
    </recommendedName>
</protein>
<sequence>MHEDEPPGHPSGPRADGADRPRQDDGLVSAEYHYSDEPEPRARRRARWTLAAVLLALFAAMLGYRVLTVGRLEETALFYVGLPALIAVMVVLLARPRSPVGVATGATAIGLLLAGPLLGEGLICLVIASPLFFAVAGFIGWCVDRTINTWSAGPSALVVAPVIALLALEGVAGVSYLPRGSSGSAERVVDAAPEQVAAALAAAPEYGEVESAFLTMLPFPAPVAARGTGLEVGAQRVIEFTPHHASGPGSPPARRGMTLEVVESDVDADSGRVVFRVTDDTTLARWLDLRQAEPAWRAEGEGTRLSWTLSYERTYDPSWYFGPVQEYAVGEAAGYLADTFAASAVSAGPPTGGRPAR</sequence>
<feature type="transmembrane region" description="Helical" evidence="2">
    <location>
        <begin position="155"/>
        <end position="177"/>
    </location>
</feature>
<feature type="compositionally biased region" description="Basic and acidic residues" evidence="1">
    <location>
        <begin position="16"/>
        <end position="25"/>
    </location>
</feature>
<feature type="region of interest" description="Disordered" evidence="1">
    <location>
        <begin position="1"/>
        <end position="38"/>
    </location>
</feature>
<evidence type="ECO:0008006" key="5">
    <source>
        <dbReference type="Google" id="ProtNLM"/>
    </source>
</evidence>
<dbReference type="Proteomes" id="UP001501585">
    <property type="component" value="Unassembled WGS sequence"/>
</dbReference>
<comment type="caution">
    <text evidence="3">The sequence shown here is derived from an EMBL/GenBank/DDBJ whole genome shotgun (WGS) entry which is preliminary data.</text>
</comment>
<gene>
    <name evidence="3" type="ORF">GCM10009799_19130</name>
</gene>
<accession>A0ABN2SVQ7</accession>